<reference evidence="2 3" key="1">
    <citation type="submission" date="2024-02" db="EMBL/GenBank/DDBJ databases">
        <title>De novo assembly and annotation of 12 fungi associated with fruit tree decline syndrome in Ontario, Canada.</title>
        <authorList>
            <person name="Sulman M."/>
            <person name="Ellouze W."/>
            <person name="Ilyukhin E."/>
        </authorList>
    </citation>
    <scope>NUCLEOTIDE SEQUENCE [LARGE SCALE GENOMIC DNA]</scope>
    <source>
        <strain evidence="2 3">M97-236</strain>
    </source>
</reference>
<feature type="compositionally biased region" description="Polar residues" evidence="1">
    <location>
        <begin position="402"/>
        <end position="424"/>
    </location>
</feature>
<feature type="compositionally biased region" description="Low complexity" evidence="1">
    <location>
        <begin position="687"/>
        <end position="700"/>
    </location>
</feature>
<feature type="compositionally biased region" description="Basic and acidic residues" evidence="1">
    <location>
        <begin position="20"/>
        <end position="29"/>
    </location>
</feature>
<accession>A0ABR3QZR3</accession>
<protein>
    <submittedName>
        <fullName evidence="2">Uncharacterized protein</fullName>
    </submittedName>
</protein>
<sequence length="1022" mass="107345">MSLLTLPTPIRTQMRPNHNNPREASKPPKDQPSLNTSSSVALPAPEAGSDASNAGTSTASTPAPAYDEDGYESANDPADLGTDLAASKQPMVRTAATPVEPIHGGPLALPETVPCAESRPIASPRHAAVEGKVPIPIDADSSAPAPLQGVFNADSHTLGASPGQQAKDELSECPTKVFSEPISQDIKESQAEKMALDTSVIDGPPTPAPTPSKSYLPGEVTFEGEVKDPLGGASTHFQVATTYSSSSLAAQSPRSCQSNNTSDDRDIEQSTDIDLRSAADPAAVANPLSLGQALRNGGLSNEMAISMVEGHATAVTLDELKAVSELNGTPVGHVVSVNADDGDGRFRSILPGQQLPPMKLKSELRTIAEKLTEEKPRMGVGSDQSLLPSQIVIGTIVMSRPESMSSPSGVTASKDSASSPTDLATSAADEDIASSMAALAIAPSNVPAPAAKLKRAFDISNPYADTEEEPVTKRQKLVSLESAVVRSTGMDCSAVEPRISEATADGAAGLHKLGDATDPYEPPARSNAGFDSQDEEASALVYGPITEPPMDAQLPIDNSATATTSTSHEETSFNASANAPPLSSGVMMHGDNVAGATWEFGQTPGPVERSVLEEARRRAKQEREAGETTSPPKAVLPGSKGPYVQCKDTDVQEHVTTASPSPPPESFTSPPNLDAEPRGPGWPSMPLESLESSLESAEASVLKPKVNEEEPVHQQAVDEMFEAEVNKSEESDELSDVDEEVIASYSNTADEPVDEVVVKTEDSPGPAHDAHASDGLVAASEFRDDCPTDATVPTAPYRSVLHRELDLGWGRPSTRSQSRSDENASASSSQADDLDTTPILIIKKEVTPASDMATEARATGIAKGLKRHQTPIAATTKKTTPKPEATPKTRATRKPKDAPKAMPNVTSQLTTSSKATSKPFVGSKTRTASRKRTTSNSEPIPNTPKKTTKHNATPKPTPTPNATPEPSAPAPAPSPSPVLSPALGKRKTRHSLALEEERRKAADQIVEKEKNISKRLRSQHTD</sequence>
<evidence type="ECO:0000313" key="2">
    <source>
        <dbReference type="EMBL" id="KAL1597655.1"/>
    </source>
</evidence>
<feature type="compositionally biased region" description="Basic residues" evidence="1">
    <location>
        <begin position="1013"/>
        <end position="1022"/>
    </location>
</feature>
<gene>
    <name evidence="2" type="ORF">SLS59_007353</name>
</gene>
<feature type="compositionally biased region" description="Low complexity" evidence="1">
    <location>
        <begin position="47"/>
        <end position="65"/>
    </location>
</feature>
<feature type="compositionally biased region" description="Basic and acidic residues" evidence="1">
    <location>
        <begin position="613"/>
        <end position="626"/>
    </location>
</feature>
<organism evidence="2 3">
    <name type="scientific">Nothophoma quercina</name>
    <dbReference type="NCBI Taxonomy" id="749835"/>
    <lineage>
        <taxon>Eukaryota</taxon>
        <taxon>Fungi</taxon>
        <taxon>Dikarya</taxon>
        <taxon>Ascomycota</taxon>
        <taxon>Pezizomycotina</taxon>
        <taxon>Dothideomycetes</taxon>
        <taxon>Pleosporomycetidae</taxon>
        <taxon>Pleosporales</taxon>
        <taxon>Pleosporineae</taxon>
        <taxon>Didymellaceae</taxon>
        <taxon>Nothophoma</taxon>
    </lineage>
</organism>
<proteinExistence type="predicted"/>
<feature type="compositionally biased region" description="Polar residues" evidence="1">
    <location>
        <begin position="904"/>
        <end position="916"/>
    </location>
</feature>
<feature type="region of interest" description="Disordered" evidence="1">
    <location>
        <begin position="859"/>
        <end position="1022"/>
    </location>
</feature>
<feature type="region of interest" description="Disordered" evidence="1">
    <location>
        <begin position="1"/>
        <end position="111"/>
    </location>
</feature>
<feature type="region of interest" description="Disordered" evidence="1">
    <location>
        <begin position="246"/>
        <end position="268"/>
    </location>
</feature>
<feature type="region of interest" description="Disordered" evidence="1">
    <location>
        <begin position="745"/>
        <end position="839"/>
    </location>
</feature>
<feature type="region of interest" description="Disordered" evidence="1">
    <location>
        <begin position="402"/>
        <end position="428"/>
    </location>
</feature>
<feature type="compositionally biased region" description="Polar residues" evidence="1">
    <location>
        <begin position="10"/>
        <end position="19"/>
    </location>
</feature>
<comment type="caution">
    <text evidence="2">The sequence shown here is derived from an EMBL/GenBank/DDBJ whole genome shotgun (WGS) entry which is preliminary data.</text>
</comment>
<dbReference type="EMBL" id="JAKIXB020000025">
    <property type="protein sequence ID" value="KAL1597655.1"/>
    <property type="molecule type" value="Genomic_DNA"/>
</dbReference>
<feature type="region of interest" description="Disordered" evidence="1">
    <location>
        <begin position="137"/>
        <end position="173"/>
    </location>
</feature>
<dbReference type="Proteomes" id="UP001521222">
    <property type="component" value="Unassembled WGS sequence"/>
</dbReference>
<feature type="compositionally biased region" description="Low complexity" evidence="1">
    <location>
        <begin position="934"/>
        <end position="954"/>
    </location>
</feature>
<feature type="region of interest" description="Disordered" evidence="1">
    <location>
        <begin position="613"/>
        <end position="712"/>
    </location>
</feature>
<evidence type="ECO:0000256" key="1">
    <source>
        <dbReference type="SAM" id="MobiDB-lite"/>
    </source>
</evidence>
<name>A0ABR3QZR3_9PLEO</name>
<feature type="region of interest" description="Disordered" evidence="1">
    <location>
        <begin position="510"/>
        <end position="583"/>
    </location>
</feature>
<feature type="compositionally biased region" description="Basic and acidic residues" evidence="1">
    <location>
        <begin position="992"/>
        <end position="1012"/>
    </location>
</feature>
<feature type="compositionally biased region" description="Low complexity" evidence="1">
    <location>
        <begin position="246"/>
        <end position="255"/>
    </location>
</feature>
<feature type="compositionally biased region" description="Basic and acidic residues" evidence="1">
    <location>
        <begin position="756"/>
        <end position="772"/>
    </location>
</feature>
<feature type="compositionally biased region" description="Low complexity" evidence="1">
    <location>
        <begin position="870"/>
        <end position="889"/>
    </location>
</feature>
<keyword evidence="3" id="KW-1185">Reference proteome</keyword>
<feature type="compositionally biased region" description="Pro residues" evidence="1">
    <location>
        <begin position="955"/>
        <end position="978"/>
    </location>
</feature>
<evidence type="ECO:0000313" key="3">
    <source>
        <dbReference type="Proteomes" id="UP001521222"/>
    </source>
</evidence>